<dbReference type="Pfam" id="PF13412">
    <property type="entry name" value="HTH_24"/>
    <property type="match status" value="1"/>
</dbReference>
<evidence type="ECO:0000313" key="2">
    <source>
        <dbReference type="EMBL" id="MDN4599487.1"/>
    </source>
</evidence>
<dbReference type="Gene3D" id="1.10.10.10">
    <property type="entry name" value="Winged helix-like DNA-binding domain superfamily/Winged helix DNA-binding domain"/>
    <property type="match status" value="1"/>
</dbReference>
<sequence>MTLLEPTRHRGPYEGMVLKILRDEGPTSRTRLSAITGLSPTTITKTVAPLIELGLLTERADEYGGLGRPAISLVPVPEALTVAGVQLGVGKYRVGLTDARSQVRSRIVSTFDPSLPAEEVMNLIAADVRSLLTADSGPACIGIGVGAPGPVDLARRTNIRSVNLGWSDVPISDLLEDRLGIPVVVDHNVRSLALGEARYGGHDAESLAYLYVRTGVGLGVAVKGEPFYGGHGTGGESYIGHTRVVEDGRPCSCGARGCLDTVVSEPSIAARLAELGDPLPPDANVMSEMRARARRDPAVAELEDTVIDQLVRSMAIIVNLFTPELLLVGGSLSSAPAEVIARLREGTRERIFPLLRDSLRVEPADGSDDALIRGAAAIALEVLHYS</sequence>
<dbReference type="InterPro" id="IPR036390">
    <property type="entry name" value="WH_DNA-bd_sf"/>
</dbReference>
<name>A0ABT8J331_9MICO</name>
<dbReference type="SUPFAM" id="SSF53067">
    <property type="entry name" value="Actin-like ATPase domain"/>
    <property type="match status" value="1"/>
</dbReference>
<dbReference type="Gene3D" id="3.30.420.40">
    <property type="match status" value="2"/>
</dbReference>
<accession>A0ABT8J331</accession>
<dbReference type="InterPro" id="IPR036388">
    <property type="entry name" value="WH-like_DNA-bd_sf"/>
</dbReference>
<protein>
    <submittedName>
        <fullName evidence="2">ROK family transcriptional regulator</fullName>
    </submittedName>
</protein>
<dbReference type="PANTHER" id="PTHR18964:SF149">
    <property type="entry name" value="BIFUNCTIONAL UDP-N-ACETYLGLUCOSAMINE 2-EPIMERASE_N-ACETYLMANNOSAMINE KINASE"/>
    <property type="match status" value="1"/>
</dbReference>
<organism evidence="2 3">
    <name type="scientific">Leifsonia virtsii</name>
    <dbReference type="NCBI Taxonomy" id="3035915"/>
    <lineage>
        <taxon>Bacteria</taxon>
        <taxon>Bacillati</taxon>
        <taxon>Actinomycetota</taxon>
        <taxon>Actinomycetes</taxon>
        <taxon>Micrococcales</taxon>
        <taxon>Microbacteriaceae</taxon>
        <taxon>Leifsonia</taxon>
    </lineage>
</organism>
<reference evidence="2" key="1">
    <citation type="submission" date="2023-03" db="EMBL/GenBank/DDBJ databases">
        <title>MT1 and MT2 Draft Genomes of Novel Species.</title>
        <authorList>
            <person name="Venkateswaran K."/>
        </authorList>
    </citation>
    <scope>NUCLEOTIDE SEQUENCE</scope>
    <source>
        <strain evidence="2">F6_8S_P_1A</strain>
    </source>
</reference>
<dbReference type="InterPro" id="IPR000600">
    <property type="entry name" value="ROK"/>
</dbReference>
<dbReference type="Proteomes" id="UP001174210">
    <property type="component" value="Unassembled WGS sequence"/>
</dbReference>
<dbReference type="RefSeq" id="WP_301220828.1">
    <property type="nucleotide sequence ID" value="NZ_JAROCB010000007.1"/>
</dbReference>
<dbReference type="EMBL" id="JAROCB010000007">
    <property type="protein sequence ID" value="MDN4599487.1"/>
    <property type="molecule type" value="Genomic_DNA"/>
</dbReference>
<dbReference type="InterPro" id="IPR043129">
    <property type="entry name" value="ATPase_NBD"/>
</dbReference>
<comment type="caution">
    <text evidence="2">The sequence shown here is derived from an EMBL/GenBank/DDBJ whole genome shotgun (WGS) entry which is preliminary data.</text>
</comment>
<keyword evidence="3" id="KW-1185">Reference proteome</keyword>
<evidence type="ECO:0000313" key="3">
    <source>
        <dbReference type="Proteomes" id="UP001174210"/>
    </source>
</evidence>
<dbReference type="Pfam" id="PF00480">
    <property type="entry name" value="ROK"/>
    <property type="match status" value="1"/>
</dbReference>
<dbReference type="SUPFAM" id="SSF46785">
    <property type="entry name" value="Winged helix' DNA-binding domain"/>
    <property type="match status" value="1"/>
</dbReference>
<proteinExistence type="inferred from homology"/>
<evidence type="ECO:0000256" key="1">
    <source>
        <dbReference type="ARBA" id="ARBA00006479"/>
    </source>
</evidence>
<gene>
    <name evidence="2" type="ORF">P5G59_20220</name>
</gene>
<dbReference type="PANTHER" id="PTHR18964">
    <property type="entry name" value="ROK (REPRESSOR, ORF, KINASE) FAMILY"/>
    <property type="match status" value="1"/>
</dbReference>
<comment type="similarity">
    <text evidence="1">Belongs to the ROK (NagC/XylR) family.</text>
</comment>